<dbReference type="FunFam" id="1.10.10.10:FF:000322">
    <property type="entry name" value="Probable disease resistance protein At1g63360"/>
    <property type="match status" value="1"/>
</dbReference>
<dbReference type="Gene3D" id="1.10.8.430">
    <property type="entry name" value="Helical domain of apoptotic protease-activating factors"/>
    <property type="match status" value="1"/>
</dbReference>
<evidence type="ECO:0000259" key="7">
    <source>
        <dbReference type="Pfam" id="PF23559"/>
    </source>
</evidence>
<protein>
    <submittedName>
        <fullName evidence="9">Uncharacterized protein</fullName>
    </submittedName>
</protein>
<keyword evidence="2" id="KW-0547">Nucleotide-binding</keyword>
<dbReference type="Gramene" id="AUR62015509-RA">
    <property type="protein sequence ID" value="AUR62015509-RA:cds"/>
    <property type="gene ID" value="AUR62015509"/>
</dbReference>
<sequence length="767" mass="87215">MDIIGTGLSAAQTLLASLQCSELQEILSIFGYKSQLDDLRRTVFAVNAVLLDAEAKQELSHEAQYKLQELKDAVFEADDLLDEFVTLAEQKQLLETGGSLSKKVCRFFSDNPLGVAYRMSQGVKKIRKKLDAIAYNTQFSFKHDPEPIRRRRPETCSYVDAGDIIGRKDDLEKIVGMMLGSNVQRDVSFLTIVGIGGLGKTALAQLVHNDPRVISAFPLRLWTCVSDQDQQQLDVKDILFKILASATDKLQKDSTMDQVQKQLRDQLAGKKYLLVLDDVWSEKCDQWRDLERFLIGGQRGSWILLTTRSLATAKIIGDGLTHELQGLSEENSWCLFERMAFGLQSSKPPEDLVNIGQEIVKGCSRVPLAIRVVGSLLYGQDKSKWLSLAQIRLANLRESQNDIMPILKLSYHNLESPLKSCFSYCALFPKDYLIRKEMLISLWMAQGYIVPLDEGQNIEDAAEEYFSILLQRCFFQDVCRSVLGFGILFFKIHDLMHDVAQIVTKQEICATYNLEDNLDNKVRHLSVSTNKVTRCSLYKSHIRTYVFVGGGEVKLNQFFTEALLANCIRLRALDLSHKSIKTLPESIGELLHLRYLNLSGNNRLEVLPKSITKLCNLQTLEISDCFQLKELPKDLTRLVKLRTLITYGCGMKCFPKGMGKLINLHRLSNFIVGVEGSNSTTKQWFDGLDDLKAMNNLKGSLKVQFKWPKNVIKVDGSRTEGQYLRFKEHLNRLTFRFHHQEVVGDVDTEEARRFMEDLQPHSNLKYL</sequence>
<feature type="domain" description="Disease resistance N-terminal" evidence="6">
    <location>
        <begin position="14"/>
        <end position="99"/>
    </location>
</feature>
<dbReference type="InterPro" id="IPR042197">
    <property type="entry name" value="Apaf_helical"/>
</dbReference>
<reference evidence="9" key="1">
    <citation type="journal article" date="2017" name="Nature">
        <title>The genome of Chenopodium quinoa.</title>
        <authorList>
            <person name="Jarvis D.E."/>
            <person name="Ho Y.S."/>
            <person name="Lightfoot D.J."/>
            <person name="Schmoeckel S.M."/>
            <person name="Li B."/>
            <person name="Borm T.J.A."/>
            <person name="Ohyanagi H."/>
            <person name="Mineta K."/>
            <person name="Michell C.T."/>
            <person name="Saber N."/>
            <person name="Kharbatia N.M."/>
            <person name="Rupper R.R."/>
            <person name="Sharp A.R."/>
            <person name="Dally N."/>
            <person name="Boughton B.A."/>
            <person name="Woo Y.H."/>
            <person name="Gao G."/>
            <person name="Schijlen E.G.W.M."/>
            <person name="Guo X."/>
            <person name="Momin A.A."/>
            <person name="Negrao S."/>
            <person name="Al-Babili S."/>
            <person name="Gehring C."/>
            <person name="Roessner U."/>
            <person name="Jung C."/>
            <person name="Murphy K."/>
            <person name="Arold S.T."/>
            <person name="Gojobori T."/>
            <person name="van der Linden C.G."/>
            <person name="van Loo E.N."/>
            <person name="Jellen E.N."/>
            <person name="Maughan P.J."/>
            <person name="Tester M."/>
        </authorList>
    </citation>
    <scope>NUCLEOTIDE SEQUENCE [LARGE SCALE GENOMIC DNA]</scope>
    <source>
        <strain evidence="9">cv. PI 614886</strain>
    </source>
</reference>
<dbReference type="InterPro" id="IPR032675">
    <property type="entry name" value="LRR_dom_sf"/>
</dbReference>
<dbReference type="Pfam" id="PF00931">
    <property type="entry name" value="NB-ARC"/>
    <property type="match status" value="1"/>
</dbReference>
<organism evidence="9 10">
    <name type="scientific">Chenopodium quinoa</name>
    <name type="common">Quinoa</name>
    <dbReference type="NCBI Taxonomy" id="63459"/>
    <lineage>
        <taxon>Eukaryota</taxon>
        <taxon>Viridiplantae</taxon>
        <taxon>Streptophyta</taxon>
        <taxon>Embryophyta</taxon>
        <taxon>Tracheophyta</taxon>
        <taxon>Spermatophyta</taxon>
        <taxon>Magnoliopsida</taxon>
        <taxon>eudicotyledons</taxon>
        <taxon>Gunneridae</taxon>
        <taxon>Pentapetalae</taxon>
        <taxon>Caryophyllales</taxon>
        <taxon>Chenopodiaceae</taxon>
        <taxon>Chenopodioideae</taxon>
        <taxon>Atripliceae</taxon>
        <taxon>Chenopodium</taxon>
    </lineage>
</organism>
<dbReference type="PANTHER" id="PTHR36766">
    <property type="entry name" value="PLANT BROAD-SPECTRUM MILDEW RESISTANCE PROTEIN RPW8"/>
    <property type="match status" value="1"/>
</dbReference>
<dbReference type="SUPFAM" id="SSF52540">
    <property type="entry name" value="P-loop containing nucleoside triphosphate hydrolases"/>
    <property type="match status" value="1"/>
</dbReference>
<dbReference type="Pfam" id="PF23559">
    <property type="entry name" value="WHD_DRP"/>
    <property type="match status" value="1"/>
</dbReference>
<keyword evidence="4" id="KW-0067">ATP-binding</keyword>
<dbReference type="GO" id="GO:0051707">
    <property type="term" value="P:response to other organism"/>
    <property type="evidence" value="ECO:0007669"/>
    <property type="project" value="UniProtKB-ARBA"/>
</dbReference>
<dbReference type="Pfam" id="PF18052">
    <property type="entry name" value="Rx_N"/>
    <property type="match status" value="1"/>
</dbReference>
<evidence type="ECO:0000313" key="9">
    <source>
        <dbReference type="EnsemblPlants" id="AUR62015509-RA:cds"/>
    </source>
</evidence>
<evidence type="ECO:0000259" key="8">
    <source>
        <dbReference type="Pfam" id="PF23598"/>
    </source>
</evidence>
<dbReference type="SUPFAM" id="SSF52058">
    <property type="entry name" value="L domain-like"/>
    <property type="match status" value="1"/>
</dbReference>
<dbReference type="GO" id="GO:0005524">
    <property type="term" value="F:ATP binding"/>
    <property type="evidence" value="ECO:0007669"/>
    <property type="project" value="UniProtKB-KW"/>
</dbReference>
<dbReference type="InterPro" id="IPR058922">
    <property type="entry name" value="WHD_DRP"/>
</dbReference>
<dbReference type="InterPro" id="IPR027417">
    <property type="entry name" value="P-loop_NTPase"/>
</dbReference>
<proteinExistence type="predicted"/>
<feature type="domain" description="NB-ARC" evidence="5">
    <location>
        <begin position="168"/>
        <end position="341"/>
    </location>
</feature>
<dbReference type="EnsemblPlants" id="AUR62015509-RA">
    <property type="protein sequence ID" value="AUR62015509-RA:cds"/>
    <property type="gene ID" value="AUR62015509"/>
</dbReference>
<dbReference type="Gene3D" id="1.10.10.10">
    <property type="entry name" value="Winged helix-like DNA-binding domain superfamily/Winged helix DNA-binding domain"/>
    <property type="match status" value="1"/>
</dbReference>
<feature type="domain" description="Disease resistance R13L4/SHOC-2-like LRR" evidence="8">
    <location>
        <begin position="564"/>
        <end position="701"/>
    </location>
</feature>
<dbReference type="Gene3D" id="3.80.10.10">
    <property type="entry name" value="Ribonuclease Inhibitor"/>
    <property type="match status" value="1"/>
</dbReference>
<dbReference type="Pfam" id="PF23598">
    <property type="entry name" value="LRR_14"/>
    <property type="match status" value="1"/>
</dbReference>
<keyword evidence="1" id="KW-0677">Repeat</keyword>
<gene>
    <name evidence="9" type="primary">LOC110689366</name>
</gene>
<evidence type="ECO:0000256" key="4">
    <source>
        <dbReference type="ARBA" id="ARBA00022840"/>
    </source>
</evidence>
<dbReference type="Proteomes" id="UP000596660">
    <property type="component" value="Unplaced"/>
</dbReference>
<dbReference type="OrthoDB" id="5279713at2759"/>
<dbReference type="GO" id="GO:0043531">
    <property type="term" value="F:ADP binding"/>
    <property type="evidence" value="ECO:0007669"/>
    <property type="project" value="InterPro"/>
</dbReference>
<reference evidence="9" key="2">
    <citation type="submission" date="2021-03" db="UniProtKB">
        <authorList>
            <consortium name="EnsemblPlants"/>
        </authorList>
    </citation>
    <scope>IDENTIFICATION</scope>
</reference>
<dbReference type="Gene3D" id="1.20.5.4130">
    <property type="match status" value="1"/>
</dbReference>
<dbReference type="GeneID" id="110689366"/>
<dbReference type="OMA" id="MRINTIP"/>
<evidence type="ECO:0000259" key="5">
    <source>
        <dbReference type="Pfam" id="PF00931"/>
    </source>
</evidence>
<keyword evidence="10" id="KW-1185">Reference proteome</keyword>
<evidence type="ECO:0000259" key="6">
    <source>
        <dbReference type="Pfam" id="PF18052"/>
    </source>
</evidence>
<evidence type="ECO:0000256" key="3">
    <source>
        <dbReference type="ARBA" id="ARBA00022821"/>
    </source>
</evidence>
<evidence type="ECO:0000313" key="10">
    <source>
        <dbReference type="Proteomes" id="UP000596660"/>
    </source>
</evidence>
<dbReference type="SMR" id="A0A803LMJ8"/>
<dbReference type="InterPro" id="IPR041118">
    <property type="entry name" value="Rx_N"/>
</dbReference>
<dbReference type="RefSeq" id="XP_021721835.1">
    <property type="nucleotide sequence ID" value="XM_021866143.1"/>
</dbReference>
<dbReference type="PRINTS" id="PR00364">
    <property type="entry name" value="DISEASERSIST"/>
</dbReference>
<dbReference type="InterPro" id="IPR036388">
    <property type="entry name" value="WH-like_DNA-bd_sf"/>
</dbReference>
<accession>A0A803LMJ8</accession>
<dbReference type="PANTHER" id="PTHR36766:SF35">
    <property type="entry name" value="DISEASE RESISTANCE PROTEIN RGA3"/>
    <property type="match status" value="1"/>
</dbReference>
<feature type="domain" description="Disease resistance protein winged helix" evidence="7">
    <location>
        <begin position="427"/>
        <end position="500"/>
    </location>
</feature>
<name>A0A803LMJ8_CHEQI</name>
<dbReference type="Gene3D" id="3.40.50.300">
    <property type="entry name" value="P-loop containing nucleotide triphosphate hydrolases"/>
    <property type="match status" value="1"/>
</dbReference>
<dbReference type="KEGG" id="cqi:110689366"/>
<dbReference type="GO" id="GO:0006952">
    <property type="term" value="P:defense response"/>
    <property type="evidence" value="ECO:0007669"/>
    <property type="project" value="UniProtKB-KW"/>
</dbReference>
<evidence type="ECO:0000256" key="1">
    <source>
        <dbReference type="ARBA" id="ARBA00022737"/>
    </source>
</evidence>
<evidence type="ECO:0000256" key="2">
    <source>
        <dbReference type="ARBA" id="ARBA00022741"/>
    </source>
</evidence>
<keyword evidence="3" id="KW-0611">Plant defense</keyword>
<dbReference type="AlphaFoldDB" id="A0A803LMJ8"/>
<dbReference type="InterPro" id="IPR002182">
    <property type="entry name" value="NB-ARC"/>
</dbReference>
<dbReference type="InterPro" id="IPR055414">
    <property type="entry name" value="LRR_R13L4/SHOC2-like"/>
</dbReference>